<keyword evidence="1" id="KW-0472">Membrane</keyword>
<proteinExistence type="predicted"/>
<keyword evidence="3" id="KW-1185">Reference proteome</keyword>
<organism evidence="2 3">
    <name type="scientific">Crucibulum laeve</name>
    <dbReference type="NCBI Taxonomy" id="68775"/>
    <lineage>
        <taxon>Eukaryota</taxon>
        <taxon>Fungi</taxon>
        <taxon>Dikarya</taxon>
        <taxon>Basidiomycota</taxon>
        <taxon>Agaricomycotina</taxon>
        <taxon>Agaricomycetes</taxon>
        <taxon>Agaricomycetidae</taxon>
        <taxon>Agaricales</taxon>
        <taxon>Agaricineae</taxon>
        <taxon>Nidulariaceae</taxon>
        <taxon>Crucibulum</taxon>
    </lineage>
</organism>
<dbReference type="EMBL" id="ML213596">
    <property type="protein sequence ID" value="TFK40659.1"/>
    <property type="molecule type" value="Genomic_DNA"/>
</dbReference>
<gene>
    <name evidence="2" type="ORF">BDQ12DRAFT_679825</name>
</gene>
<accession>A0A5C3M5G9</accession>
<dbReference type="AlphaFoldDB" id="A0A5C3M5G9"/>
<feature type="transmembrane region" description="Helical" evidence="1">
    <location>
        <begin position="20"/>
        <end position="39"/>
    </location>
</feature>
<evidence type="ECO:0000313" key="2">
    <source>
        <dbReference type="EMBL" id="TFK40659.1"/>
    </source>
</evidence>
<keyword evidence="1" id="KW-0812">Transmembrane</keyword>
<evidence type="ECO:0000256" key="1">
    <source>
        <dbReference type="SAM" id="Phobius"/>
    </source>
</evidence>
<sequence>MHNTLLLWRVRIFGNDTRRQSYRFVATVVFFLSWHIGAVNMRRFLPLARFSLMNGNFTP</sequence>
<reference evidence="2 3" key="1">
    <citation type="journal article" date="2019" name="Nat. Ecol. Evol.">
        <title>Megaphylogeny resolves global patterns of mushroom evolution.</title>
        <authorList>
            <person name="Varga T."/>
            <person name="Krizsan K."/>
            <person name="Foldi C."/>
            <person name="Dima B."/>
            <person name="Sanchez-Garcia M."/>
            <person name="Sanchez-Ramirez S."/>
            <person name="Szollosi G.J."/>
            <person name="Szarkandi J.G."/>
            <person name="Papp V."/>
            <person name="Albert L."/>
            <person name="Andreopoulos W."/>
            <person name="Angelini C."/>
            <person name="Antonin V."/>
            <person name="Barry K.W."/>
            <person name="Bougher N.L."/>
            <person name="Buchanan P."/>
            <person name="Buyck B."/>
            <person name="Bense V."/>
            <person name="Catcheside P."/>
            <person name="Chovatia M."/>
            <person name="Cooper J."/>
            <person name="Damon W."/>
            <person name="Desjardin D."/>
            <person name="Finy P."/>
            <person name="Geml J."/>
            <person name="Haridas S."/>
            <person name="Hughes K."/>
            <person name="Justo A."/>
            <person name="Karasinski D."/>
            <person name="Kautmanova I."/>
            <person name="Kiss B."/>
            <person name="Kocsube S."/>
            <person name="Kotiranta H."/>
            <person name="LaButti K.M."/>
            <person name="Lechner B.E."/>
            <person name="Liimatainen K."/>
            <person name="Lipzen A."/>
            <person name="Lukacs Z."/>
            <person name="Mihaltcheva S."/>
            <person name="Morgado L.N."/>
            <person name="Niskanen T."/>
            <person name="Noordeloos M.E."/>
            <person name="Ohm R.A."/>
            <person name="Ortiz-Santana B."/>
            <person name="Ovrebo C."/>
            <person name="Racz N."/>
            <person name="Riley R."/>
            <person name="Savchenko A."/>
            <person name="Shiryaev A."/>
            <person name="Soop K."/>
            <person name="Spirin V."/>
            <person name="Szebenyi C."/>
            <person name="Tomsovsky M."/>
            <person name="Tulloss R.E."/>
            <person name="Uehling J."/>
            <person name="Grigoriev I.V."/>
            <person name="Vagvolgyi C."/>
            <person name="Papp T."/>
            <person name="Martin F.M."/>
            <person name="Miettinen O."/>
            <person name="Hibbett D.S."/>
            <person name="Nagy L.G."/>
        </authorList>
    </citation>
    <scope>NUCLEOTIDE SEQUENCE [LARGE SCALE GENOMIC DNA]</scope>
    <source>
        <strain evidence="2 3">CBS 166.37</strain>
    </source>
</reference>
<evidence type="ECO:0000313" key="3">
    <source>
        <dbReference type="Proteomes" id="UP000308652"/>
    </source>
</evidence>
<protein>
    <submittedName>
        <fullName evidence="2">Uncharacterized protein</fullName>
    </submittedName>
</protein>
<dbReference type="Proteomes" id="UP000308652">
    <property type="component" value="Unassembled WGS sequence"/>
</dbReference>
<name>A0A5C3M5G9_9AGAR</name>
<keyword evidence="1" id="KW-1133">Transmembrane helix</keyword>